<feature type="region of interest" description="Disordered" evidence="5">
    <location>
        <begin position="138"/>
        <end position="224"/>
    </location>
</feature>
<dbReference type="EMBL" id="JAEPRB010000063">
    <property type="protein sequence ID" value="KAG2223306.1"/>
    <property type="molecule type" value="Genomic_DNA"/>
</dbReference>
<accession>A0A8H7S823</accession>
<name>A0A8H7S823_9FUNG</name>
<evidence type="ECO:0000256" key="2">
    <source>
        <dbReference type="ARBA" id="ARBA00022884"/>
    </source>
</evidence>
<comment type="caution">
    <text evidence="7">The sequence shown here is derived from an EMBL/GenBank/DDBJ whole genome shotgun (WGS) entry which is preliminary data.</text>
</comment>
<keyword evidence="8" id="KW-1185">Reference proteome</keyword>
<dbReference type="InterPro" id="IPR000504">
    <property type="entry name" value="RRM_dom"/>
</dbReference>
<evidence type="ECO:0000256" key="3">
    <source>
        <dbReference type="ARBA" id="ARBA00030780"/>
    </source>
</evidence>
<dbReference type="GO" id="GO:0003723">
    <property type="term" value="F:RNA binding"/>
    <property type="evidence" value="ECO:0007669"/>
    <property type="project" value="UniProtKB-UniRule"/>
</dbReference>
<evidence type="ECO:0000256" key="5">
    <source>
        <dbReference type="SAM" id="MobiDB-lite"/>
    </source>
</evidence>
<dbReference type="Gene3D" id="3.30.70.330">
    <property type="match status" value="1"/>
</dbReference>
<dbReference type="OrthoDB" id="6730379at2759"/>
<organism evidence="7 8">
    <name type="scientific">Circinella minor</name>
    <dbReference type="NCBI Taxonomy" id="1195481"/>
    <lineage>
        <taxon>Eukaryota</taxon>
        <taxon>Fungi</taxon>
        <taxon>Fungi incertae sedis</taxon>
        <taxon>Mucoromycota</taxon>
        <taxon>Mucoromycotina</taxon>
        <taxon>Mucoromycetes</taxon>
        <taxon>Mucorales</taxon>
        <taxon>Lichtheimiaceae</taxon>
        <taxon>Circinella</taxon>
    </lineage>
</organism>
<evidence type="ECO:0000256" key="1">
    <source>
        <dbReference type="ARBA" id="ARBA00021141"/>
    </source>
</evidence>
<feature type="region of interest" description="Disordered" evidence="5">
    <location>
        <begin position="87"/>
        <end position="108"/>
    </location>
</feature>
<dbReference type="PROSITE" id="PS50102">
    <property type="entry name" value="RRM"/>
    <property type="match status" value="1"/>
</dbReference>
<protein>
    <recommendedName>
        <fullName evidence="1">Probable RNA-binding protein 18</fullName>
    </recommendedName>
    <alternativeName>
        <fullName evidence="3">RNA-binding motif protein 18</fullName>
    </alternativeName>
</protein>
<feature type="compositionally biased region" description="Low complexity" evidence="5">
    <location>
        <begin position="150"/>
        <end position="187"/>
    </location>
</feature>
<dbReference type="Pfam" id="PF00076">
    <property type="entry name" value="RRM_1"/>
    <property type="match status" value="1"/>
</dbReference>
<proteinExistence type="predicted"/>
<dbReference type="SMART" id="SM00360">
    <property type="entry name" value="RRM"/>
    <property type="match status" value="1"/>
</dbReference>
<dbReference type="InterPro" id="IPR035979">
    <property type="entry name" value="RBD_domain_sf"/>
</dbReference>
<dbReference type="SUPFAM" id="SSF54928">
    <property type="entry name" value="RNA-binding domain, RBD"/>
    <property type="match status" value="1"/>
</dbReference>
<evidence type="ECO:0000259" key="6">
    <source>
        <dbReference type="PROSITE" id="PS50102"/>
    </source>
</evidence>
<gene>
    <name evidence="7" type="ORF">INT45_008963</name>
</gene>
<dbReference type="InterPro" id="IPR039157">
    <property type="entry name" value="RBM18_RRM"/>
</dbReference>
<dbReference type="PANTHER" id="PTHR21245">
    <property type="entry name" value="HETEROGENEOUS NUCLEAR RIBONUCLEOPROTEIN"/>
    <property type="match status" value="1"/>
</dbReference>
<dbReference type="CDD" id="cd12355">
    <property type="entry name" value="RRM_RBM18"/>
    <property type="match status" value="1"/>
</dbReference>
<dbReference type="InterPro" id="IPR012677">
    <property type="entry name" value="Nucleotide-bd_a/b_plait_sf"/>
</dbReference>
<evidence type="ECO:0000313" key="7">
    <source>
        <dbReference type="EMBL" id="KAG2223306.1"/>
    </source>
</evidence>
<reference evidence="7 8" key="1">
    <citation type="submission" date="2020-12" db="EMBL/GenBank/DDBJ databases">
        <title>Metabolic potential, ecology and presence of endohyphal bacteria is reflected in genomic diversity of Mucoromycotina.</title>
        <authorList>
            <person name="Muszewska A."/>
            <person name="Okrasinska A."/>
            <person name="Steczkiewicz K."/>
            <person name="Drgas O."/>
            <person name="Orlowska M."/>
            <person name="Perlinska-Lenart U."/>
            <person name="Aleksandrzak-Piekarczyk T."/>
            <person name="Szatraj K."/>
            <person name="Zielenkiewicz U."/>
            <person name="Pilsyk S."/>
            <person name="Malc E."/>
            <person name="Mieczkowski P."/>
            <person name="Kruszewska J.S."/>
            <person name="Biernat P."/>
            <person name="Pawlowska J."/>
        </authorList>
    </citation>
    <scope>NUCLEOTIDE SEQUENCE [LARGE SCALE GENOMIC DNA]</scope>
    <source>
        <strain evidence="7 8">CBS 142.35</strain>
    </source>
</reference>
<feature type="domain" description="RRM" evidence="6">
    <location>
        <begin position="7"/>
        <end position="88"/>
    </location>
</feature>
<keyword evidence="2 4" id="KW-0694">RNA-binding</keyword>
<dbReference type="Proteomes" id="UP000646827">
    <property type="component" value="Unassembled WGS sequence"/>
</dbReference>
<sequence>MTSSNTKRLYIGNLEPSVDEYAIVKLFEPHGKITFLDYMFHWSGPKKGQPRGYCFLEYDKKQNALNAMSALHGKVVKGRPLVVRFAHQSSEHDERRNHKSSSLAANRPSSFAILRSQKMSNASTDAKIQAIERKLATLQNNASPPPTDVSSSTAINTKPSSSSSSSPSTSSSLQSKHTYSTSSLSSSETKKNYIVKPIVKNSSASTSTTSNRESSSTNRRYNPY</sequence>
<evidence type="ECO:0000256" key="4">
    <source>
        <dbReference type="PROSITE-ProRule" id="PRU00176"/>
    </source>
</evidence>
<feature type="compositionally biased region" description="Low complexity" evidence="5">
    <location>
        <begin position="201"/>
        <end position="224"/>
    </location>
</feature>
<evidence type="ECO:0000313" key="8">
    <source>
        <dbReference type="Proteomes" id="UP000646827"/>
    </source>
</evidence>
<dbReference type="AlphaFoldDB" id="A0A8H7S823"/>